<evidence type="ECO:0000313" key="2">
    <source>
        <dbReference type="EMBL" id="CCC96053.1"/>
    </source>
</evidence>
<dbReference type="GO" id="GO:0003729">
    <property type="term" value="F:mRNA binding"/>
    <property type="evidence" value="ECO:0007669"/>
    <property type="project" value="TreeGrafter"/>
</dbReference>
<dbReference type="GO" id="GO:0007005">
    <property type="term" value="P:mitochondrion organization"/>
    <property type="evidence" value="ECO:0007669"/>
    <property type="project" value="TreeGrafter"/>
</dbReference>
<feature type="region of interest" description="Disordered" evidence="1">
    <location>
        <begin position="77"/>
        <end position="113"/>
    </location>
</feature>
<dbReference type="GO" id="GO:0006396">
    <property type="term" value="P:RNA processing"/>
    <property type="evidence" value="ECO:0007669"/>
    <property type="project" value="TreeGrafter"/>
</dbReference>
<proteinExistence type="predicted"/>
<evidence type="ECO:0000256" key="1">
    <source>
        <dbReference type="SAM" id="MobiDB-lite"/>
    </source>
</evidence>
<name>G0V330_TRYCI</name>
<gene>
    <name evidence="2" type="ORF">TCIL3000_11_15630</name>
</gene>
<protein>
    <submittedName>
        <fullName evidence="2">Uncharacterized protein TCIL3000_11_15630</fullName>
    </submittedName>
</protein>
<reference evidence="2" key="1">
    <citation type="journal article" date="2012" name="Proc. Natl. Acad. Sci. U.S.A.">
        <title>Antigenic diversity is generated by distinct evolutionary mechanisms in African trypanosome species.</title>
        <authorList>
            <person name="Jackson A.P."/>
            <person name="Berry A."/>
            <person name="Aslett M."/>
            <person name="Allison H.C."/>
            <person name="Burton P."/>
            <person name="Vavrova-Anderson J."/>
            <person name="Brown R."/>
            <person name="Browne H."/>
            <person name="Corton N."/>
            <person name="Hauser H."/>
            <person name="Gamble J."/>
            <person name="Gilderthorp R."/>
            <person name="Marcello L."/>
            <person name="McQuillan J."/>
            <person name="Otto T.D."/>
            <person name="Quail M.A."/>
            <person name="Sanders M.J."/>
            <person name="van Tonder A."/>
            <person name="Ginger M.L."/>
            <person name="Field M.C."/>
            <person name="Barry J.D."/>
            <person name="Hertz-Fowler C."/>
            <person name="Berriman M."/>
        </authorList>
    </citation>
    <scope>NUCLEOTIDE SEQUENCE</scope>
    <source>
        <strain evidence="2">IL3000</strain>
    </source>
</reference>
<organism evidence="2">
    <name type="scientific">Trypanosoma congolense (strain IL3000)</name>
    <dbReference type="NCBI Taxonomy" id="1068625"/>
    <lineage>
        <taxon>Eukaryota</taxon>
        <taxon>Discoba</taxon>
        <taxon>Euglenozoa</taxon>
        <taxon>Kinetoplastea</taxon>
        <taxon>Metakinetoplastina</taxon>
        <taxon>Trypanosomatida</taxon>
        <taxon>Trypanosomatidae</taxon>
        <taxon>Trypanosoma</taxon>
        <taxon>Nannomonas</taxon>
    </lineage>
</organism>
<dbReference type="GO" id="GO:0005739">
    <property type="term" value="C:mitochondrion"/>
    <property type="evidence" value="ECO:0007669"/>
    <property type="project" value="TreeGrafter"/>
</dbReference>
<dbReference type="VEuPathDB" id="TriTrypDB:TcIL3000.11.15630"/>
<sequence length="626" mass="70385">MGANWRDGCKVEAQTPLISSSTAKCSQWDERHESYYSWLLSFFHSRLACGDELSSLIKHIRSRIRHMHPLAVGESSMTSVDHQPSAYAPQGITDDKSGKQQSSSWNTEEGHAVKRSCSNDAPLHQLAKAALLFSVESDGAREEVTRLVCEPALATVTQSIHKSSLSDLLPLPPKIDFMLSDKVAVSSARRWAGEGRWQDAMRLLASVQVSHMSLATALEVLSRTRCWDIALRHLGEIPTSKWTEVEIGAVLRTIYKASRYRATHVMEDEGSRSSYRGAPSPAWWGLALSLLALTCLNGVRMSTPSPINDSLALLTGSGDQWQIACRIVNCFMISNTREMDGTRKNTTNDENLFASSYGAVPPNVVTVYHLCRVLQKRWYMALRYASLMIQRGSVRITDDRETTQRLLHLCVRGNRWFEATWTVQQCLSRTGLDIVPKGHDSISADTFLHFLEMLNKCQKGSLASQLLCQRQLSKHFSTDVSAKAFNVMLRNTTSTAESNSWLQVMKAKDVVVENESYEHLLLLFAREGEWVQALTSLHRLLNDPMRRRLYVPPAKVHDAVQYALERTPPPGASWEVSVRLFSQMCELHVPISEVAFQSAVKKCFSQGMVEQAQAIFTYMIRYGVRK</sequence>
<dbReference type="AlphaFoldDB" id="G0V330"/>
<dbReference type="EMBL" id="HE575324">
    <property type="protein sequence ID" value="CCC96053.1"/>
    <property type="molecule type" value="Genomic_DNA"/>
</dbReference>
<dbReference type="PANTHER" id="PTHR47934:SF6">
    <property type="entry name" value="MITOCHONDRIAL GROUP I INTRON SPLICING FACTOR CCM1-RELATED"/>
    <property type="match status" value="1"/>
</dbReference>
<dbReference type="InterPro" id="IPR051114">
    <property type="entry name" value="Mito_RNA_Proc_CCM1"/>
</dbReference>
<dbReference type="PANTHER" id="PTHR47934">
    <property type="entry name" value="PENTATRICOPEPTIDE REPEAT-CONTAINING PROTEIN PET309, MITOCHONDRIAL"/>
    <property type="match status" value="1"/>
</dbReference>
<accession>G0V330</accession>